<dbReference type="InParanoid" id="A0A2K1JM17"/>
<dbReference type="Gramene" id="Pp3c13_15450V3.1">
    <property type="protein sequence ID" value="Pp3c13_15450V3.1"/>
    <property type="gene ID" value="Pp3c13_15450"/>
</dbReference>
<gene>
    <name evidence="2" type="ORF">PHYPA_017424</name>
</gene>
<proteinExistence type="predicted"/>
<feature type="compositionally biased region" description="Basic and acidic residues" evidence="1">
    <location>
        <begin position="79"/>
        <end position="93"/>
    </location>
</feature>
<protein>
    <submittedName>
        <fullName evidence="2 3">Uncharacterized protein</fullName>
    </submittedName>
</protein>
<dbReference type="EMBL" id="ABEU02000013">
    <property type="protein sequence ID" value="PNR42594.1"/>
    <property type="molecule type" value="Genomic_DNA"/>
</dbReference>
<dbReference type="AlphaFoldDB" id="A0A2K1JM17"/>
<reference evidence="2 4" key="2">
    <citation type="journal article" date="2018" name="Plant J.">
        <title>The Physcomitrella patens chromosome-scale assembly reveals moss genome structure and evolution.</title>
        <authorList>
            <person name="Lang D."/>
            <person name="Ullrich K.K."/>
            <person name="Murat F."/>
            <person name="Fuchs J."/>
            <person name="Jenkins J."/>
            <person name="Haas F.B."/>
            <person name="Piednoel M."/>
            <person name="Gundlach H."/>
            <person name="Van Bel M."/>
            <person name="Meyberg R."/>
            <person name="Vives C."/>
            <person name="Morata J."/>
            <person name="Symeonidi A."/>
            <person name="Hiss M."/>
            <person name="Muchero W."/>
            <person name="Kamisugi Y."/>
            <person name="Saleh O."/>
            <person name="Blanc G."/>
            <person name="Decker E.L."/>
            <person name="van Gessel N."/>
            <person name="Grimwood J."/>
            <person name="Hayes R.D."/>
            <person name="Graham S.W."/>
            <person name="Gunter L.E."/>
            <person name="McDaniel S.F."/>
            <person name="Hoernstein S.N.W."/>
            <person name="Larsson A."/>
            <person name="Li F.W."/>
            <person name="Perroud P.F."/>
            <person name="Phillips J."/>
            <person name="Ranjan P."/>
            <person name="Rokshar D.S."/>
            <person name="Rothfels C.J."/>
            <person name="Schneider L."/>
            <person name="Shu S."/>
            <person name="Stevenson D.W."/>
            <person name="Thummler F."/>
            <person name="Tillich M."/>
            <person name="Villarreal Aguilar J.C."/>
            <person name="Widiez T."/>
            <person name="Wong G.K."/>
            <person name="Wymore A."/>
            <person name="Zhang Y."/>
            <person name="Zimmer A.D."/>
            <person name="Quatrano R.S."/>
            <person name="Mayer K.F.X."/>
            <person name="Goodstein D."/>
            <person name="Casacuberta J.M."/>
            <person name="Vandepoele K."/>
            <person name="Reski R."/>
            <person name="Cuming A.C."/>
            <person name="Tuskan G.A."/>
            <person name="Maumus F."/>
            <person name="Salse J."/>
            <person name="Schmutz J."/>
            <person name="Rensing S.A."/>
        </authorList>
    </citation>
    <scope>NUCLEOTIDE SEQUENCE [LARGE SCALE GENOMIC DNA]</scope>
    <source>
        <strain evidence="3 4">cv. Gransden 2004</strain>
    </source>
</reference>
<reference evidence="3" key="3">
    <citation type="submission" date="2020-12" db="UniProtKB">
        <authorList>
            <consortium name="EnsemblPlants"/>
        </authorList>
    </citation>
    <scope>IDENTIFICATION</scope>
</reference>
<feature type="region of interest" description="Disordered" evidence="1">
    <location>
        <begin position="74"/>
        <end position="93"/>
    </location>
</feature>
<reference evidence="2 4" key="1">
    <citation type="journal article" date="2008" name="Science">
        <title>The Physcomitrella genome reveals evolutionary insights into the conquest of land by plants.</title>
        <authorList>
            <person name="Rensing S."/>
            <person name="Lang D."/>
            <person name="Zimmer A."/>
            <person name="Terry A."/>
            <person name="Salamov A."/>
            <person name="Shapiro H."/>
            <person name="Nishiyama T."/>
            <person name="Perroud P.-F."/>
            <person name="Lindquist E."/>
            <person name="Kamisugi Y."/>
            <person name="Tanahashi T."/>
            <person name="Sakakibara K."/>
            <person name="Fujita T."/>
            <person name="Oishi K."/>
            <person name="Shin-I T."/>
            <person name="Kuroki Y."/>
            <person name="Toyoda A."/>
            <person name="Suzuki Y."/>
            <person name="Hashimoto A."/>
            <person name="Yamaguchi K."/>
            <person name="Sugano A."/>
            <person name="Kohara Y."/>
            <person name="Fujiyama A."/>
            <person name="Anterola A."/>
            <person name="Aoki S."/>
            <person name="Ashton N."/>
            <person name="Barbazuk W.B."/>
            <person name="Barker E."/>
            <person name="Bennetzen J."/>
            <person name="Bezanilla M."/>
            <person name="Blankenship R."/>
            <person name="Cho S.H."/>
            <person name="Dutcher S."/>
            <person name="Estelle M."/>
            <person name="Fawcett J.A."/>
            <person name="Gundlach H."/>
            <person name="Hanada K."/>
            <person name="Heyl A."/>
            <person name="Hicks K.A."/>
            <person name="Hugh J."/>
            <person name="Lohr M."/>
            <person name="Mayer K."/>
            <person name="Melkozernov A."/>
            <person name="Murata T."/>
            <person name="Nelson D."/>
            <person name="Pils B."/>
            <person name="Prigge M."/>
            <person name="Reiss B."/>
            <person name="Renner T."/>
            <person name="Rombauts S."/>
            <person name="Rushton P."/>
            <person name="Sanderfoot A."/>
            <person name="Schween G."/>
            <person name="Shiu S.-H."/>
            <person name="Stueber K."/>
            <person name="Theodoulou F.L."/>
            <person name="Tu H."/>
            <person name="Van de Peer Y."/>
            <person name="Verrier P.J."/>
            <person name="Waters E."/>
            <person name="Wood A."/>
            <person name="Yang L."/>
            <person name="Cove D."/>
            <person name="Cuming A."/>
            <person name="Hasebe M."/>
            <person name="Lucas S."/>
            <person name="Mishler D.B."/>
            <person name="Reski R."/>
            <person name="Grigoriev I."/>
            <person name="Quatrano R.S."/>
            <person name="Boore J.L."/>
        </authorList>
    </citation>
    <scope>NUCLEOTIDE SEQUENCE [LARGE SCALE GENOMIC DNA]</scope>
    <source>
        <strain evidence="3 4">cv. Gransden 2004</strain>
    </source>
</reference>
<dbReference type="EnsemblPlants" id="Pp3c13_15450V3.1">
    <property type="protein sequence ID" value="Pp3c13_15450V3.1"/>
    <property type="gene ID" value="Pp3c13_15450"/>
</dbReference>
<accession>A0A2K1JM17</accession>
<dbReference type="PaxDb" id="3218-PP1S158_159V6.1"/>
<sequence length="155" mass="17454">MQPVELLTAPWMHNHHHHHWGTQAVLFPKLGPTAHTHTTHNLTKPCQPNATQTKESWARWEGGHLGGVRMSATRCKGRQPRESARRRAAEEKKRRTVLILGQGGKSYKFGQKVKGRKGRNLQYRARGLCVCRLAKVPLRTLRPPRSPGTVTAGPQ</sequence>
<evidence type="ECO:0000256" key="1">
    <source>
        <dbReference type="SAM" id="MobiDB-lite"/>
    </source>
</evidence>
<evidence type="ECO:0000313" key="4">
    <source>
        <dbReference type="Proteomes" id="UP000006727"/>
    </source>
</evidence>
<organism evidence="2">
    <name type="scientific">Physcomitrium patens</name>
    <name type="common">Spreading-leaved earth moss</name>
    <name type="synonym">Physcomitrella patens</name>
    <dbReference type="NCBI Taxonomy" id="3218"/>
    <lineage>
        <taxon>Eukaryota</taxon>
        <taxon>Viridiplantae</taxon>
        <taxon>Streptophyta</taxon>
        <taxon>Embryophyta</taxon>
        <taxon>Bryophyta</taxon>
        <taxon>Bryophytina</taxon>
        <taxon>Bryopsida</taxon>
        <taxon>Funariidae</taxon>
        <taxon>Funariales</taxon>
        <taxon>Funariaceae</taxon>
        <taxon>Physcomitrium</taxon>
    </lineage>
</organism>
<keyword evidence="4" id="KW-1185">Reference proteome</keyword>
<evidence type="ECO:0000313" key="3">
    <source>
        <dbReference type="EnsemblPlants" id="Pp3c13_15450V3.1"/>
    </source>
</evidence>
<evidence type="ECO:0000313" key="2">
    <source>
        <dbReference type="EMBL" id="PNR42594.1"/>
    </source>
</evidence>
<dbReference type="Proteomes" id="UP000006727">
    <property type="component" value="Chromosome 13"/>
</dbReference>
<name>A0A2K1JM17_PHYPA</name>